<protein>
    <submittedName>
        <fullName evidence="1">OmpA family protein</fullName>
    </submittedName>
</protein>
<proteinExistence type="predicted"/>
<reference evidence="1" key="1">
    <citation type="submission" date="2021-08" db="EMBL/GenBank/DDBJ databases">
        <title>Novel anaerobic bacterium isolated from sea squirt in East Sea, Republic of Korea.</title>
        <authorList>
            <person name="Nguyen T.H."/>
            <person name="Li Z."/>
            <person name="Lee Y.-J."/>
            <person name="Ko J."/>
            <person name="Kim S.-G."/>
        </authorList>
    </citation>
    <scope>NUCLEOTIDE SEQUENCE</scope>
    <source>
        <strain evidence="1">KCTC 25031</strain>
    </source>
</reference>
<organism evidence="1 2">
    <name type="scientific">Halosquirtibacter laminarini</name>
    <dbReference type="NCBI Taxonomy" id="3374600"/>
    <lineage>
        <taxon>Bacteria</taxon>
        <taxon>Pseudomonadati</taxon>
        <taxon>Bacteroidota</taxon>
        <taxon>Bacteroidia</taxon>
        <taxon>Marinilabiliales</taxon>
        <taxon>Prolixibacteraceae</taxon>
        <taxon>Halosquirtibacter</taxon>
    </lineage>
</organism>
<evidence type="ECO:0000313" key="2">
    <source>
        <dbReference type="Proteomes" id="UP000826212"/>
    </source>
</evidence>
<keyword evidence="2" id="KW-1185">Reference proteome</keyword>
<dbReference type="Proteomes" id="UP000826212">
    <property type="component" value="Chromosome"/>
</dbReference>
<accession>A0AC61NPM1</accession>
<dbReference type="EMBL" id="CP081303">
    <property type="protein sequence ID" value="QZE15079.1"/>
    <property type="molecule type" value="Genomic_DNA"/>
</dbReference>
<gene>
    <name evidence="1" type="ORF">K4L44_04425</name>
</gene>
<name>A0AC61NPM1_9BACT</name>
<evidence type="ECO:0000313" key="1">
    <source>
        <dbReference type="EMBL" id="QZE15079.1"/>
    </source>
</evidence>
<sequence>MNRTQKIGYIRGLQIFLFVAFLFIVAPVAKAQYKSQKSSAKKHYKQALESYYNRNYKKSLFYLKKATKSDPKWISPYLLTSEVYYYLKNDSGQREALTQATRIDKEHRYPKIYLSLANLDKSQHHFEKAIENYNRYLEHTQESDSLFLDEVHLRLESCRFTIEAMKNPVPFSPFSIGEGINTEEDEYWPSISMDESTMVFTRLLKTDPNSKQRYAIPQEDFYESKVDGDHWGQSQNMGFPINTPDNEGAQCISADGRLLFFTACNRVGGRGSCDIYLSLKTADNQWSSPINLGGPVNTAGWESQPSISADGRFLFFVSNRKESLGKTDIYRAERTGYDKYGRPIFGKVSPLNNKANTRYKETSPFIHPDGTTLYFSSDGWPSIGESDIYVAQLNDKKEVISCKNIGYPINTFQNDEAFVVGATGNFAYFVSDRDKMMGKDIYAFPLKTAKPNPVSFVKGKVIDADTKKPLRANIVLTEMLEGAKEAELASWRDNGEFMVSLPLKNNYRFTSETKGYLFYSENFNLTKRSSMGKPFEITIAMHKLKKGATTILNNIFFKVNSYELDHISYCELDYVYSFLQENEKLSVEIGGHTDSMGSLDLNKQLSINRARVVRDYLIGKGIDQSRITFEGYGYSKPIASNKTVDGRQQNRRTELKVIQM</sequence>